<accession>A0A5S5CBN6</accession>
<evidence type="ECO:0000313" key="2">
    <source>
        <dbReference type="EMBL" id="TYP76579.1"/>
    </source>
</evidence>
<feature type="domain" description="DUF3502" evidence="1">
    <location>
        <begin position="385"/>
        <end position="454"/>
    </location>
</feature>
<sequence>MYLPSDGAPDAKRIHEELNKLTLKDINATVNITFLSNDAYNLMLSSGEKFDLIFAANYMNYADNARRGAFKEITPELLNTYAPLSAKESKDKLAGGYVNGKMYALPTLSASFNYSTYVVRGDLMKKYNVPDIKSIDDFGVYLDAVAKNEKNMIPFNIGKNDAWMLCSLYFGNYNLMAPGLPNCTSPIAIQKDDPALKLQYTFDFPETEQFLKKMKQWKDNGYWSKNALSNTVGLNDSFKNGKNAAVLASIPGANNVYNEVSKSHPEWDVRIYPAFTQGSIDRYSYMAGGMALGAKSEHPERALMLLDLLRYNEAYNMLTQYGIEGTHYTLNDKGDIVFPADSKYPPNAAGTWGWTNETYTKVFDGSFPNYAALTEDAKKRYQPNPLVDFTIDAKEISDITTNLSNLFAQYAAPMYMGFIDDVDTGIQEYKDKIKQAGVDKYMETAQAQIKAYLNTK</sequence>
<dbReference type="OrthoDB" id="1988587at2"/>
<keyword evidence="3" id="KW-1185">Reference proteome</keyword>
<dbReference type="EMBL" id="VNHS01000003">
    <property type="protein sequence ID" value="TYP76579.1"/>
    <property type="molecule type" value="Genomic_DNA"/>
</dbReference>
<evidence type="ECO:0000259" key="1">
    <source>
        <dbReference type="Pfam" id="PF12010"/>
    </source>
</evidence>
<dbReference type="RefSeq" id="WP_148928980.1">
    <property type="nucleotide sequence ID" value="NZ_VNHS01000003.1"/>
</dbReference>
<organism evidence="2 3">
    <name type="scientific">Paenibacillus methanolicus</name>
    <dbReference type="NCBI Taxonomy" id="582686"/>
    <lineage>
        <taxon>Bacteria</taxon>
        <taxon>Bacillati</taxon>
        <taxon>Bacillota</taxon>
        <taxon>Bacilli</taxon>
        <taxon>Bacillales</taxon>
        <taxon>Paenibacillaceae</taxon>
        <taxon>Paenibacillus</taxon>
    </lineage>
</organism>
<dbReference type="Gene3D" id="3.40.190.10">
    <property type="entry name" value="Periplasmic binding protein-like II"/>
    <property type="match status" value="2"/>
</dbReference>
<name>A0A5S5CBN6_9BACL</name>
<comment type="caution">
    <text evidence="2">The sequence shown here is derived from an EMBL/GenBank/DDBJ whole genome shotgun (WGS) entry which is preliminary data.</text>
</comment>
<dbReference type="InterPro" id="IPR022627">
    <property type="entry name" value="DUF3502"/>
</dbReference>
<reference evidence="2 3" key="1">
    <citation type="submission" date="2019-07" db="EMBL/GenBank/DDBJ databases">
        <title>Genomic Encyclopedia of Type Strains, Phase III (KMG-III): the genomes of soil and plant-associated and newly described type strains.</title>
        <authorList>
            <person name="Whitman W."/>
        </authorList>
    </citation>
    <scope>NUCLEOTIDE SEQUENCE [LARGE SCALE GENOMIC DNA]</scope>
    <source>
        <strain evidence="2 3">BL24</strain>
    </source>
</reference>
<dbReference type="Pfam" id="PF12010">
    <property type="entry name" value="DUF3502"/>
    <property type="match status" value="1"/>
</dbReference>
<gene>
    <name evidence="2" type="ORF">BCM02_103241</name>
</gene>
<proteinExistence type="predicted"/>
<dbReference type="AlphaFoldDB" id="A0A5S5CBN6"/>
<protein>
    <submittedName>
        <fullName evidence="2">Putative aldouronate transport system substrate-binding protein</fullName>
    </submittedName>
</protein>
<dbReference type="Proteomes" id="UP000323257">
    <property type="component" value="Unassembled WGS sequence"/>
</dbReference>
<dbReference type="SUPFAM" id="SSF53850">
    <property type="entry name" value="Periplasmic binding protein-like II"/>
    <property type="match status" value="1"/>
</dbReference>
<evidence type="ECO:0000313" key="3">
    <source>
        <dbReference type="Proteomes" id="UP000323257"/>
    </source>
</evidence>